<gene>
    <name evidence="3" type="ORF">CLV25_12412</name>
</gene>
<dbReference type="OrthoDB" id="959692at2"/>
<protein>
    <submittedName>
        <fullName evidence="3">HPt (Histidine-containing phosphotransfer) domain-containing protein</fullName>
    </submittedName>
</protein>
<evidence type="ECO:0000256" key="1">
    <source>
        <dbReference type="PROSITE-ProRule" id="PRU00110"/>
    </source>
</evidence>
<dbReference type="Pfam" id="PF01627">
    <property type="entry name" value="Hpt"/>
    <property type="match status" value="1"/>
</dbReference>
<proteinExistence type="predicted"/>
<name>A0A4R2E361_9BACT</name>
<dbReference type="Gene3D" id="1.20.120.160">
    <property type="entry name" value="HPT domain"/>
    <property type="match status" value="1"/>
</dbReference>
<dbReference type="RefSeq" id="WP_131840595.1">
    <property type="nucleotide sequence ID" value="NZ_SLWB01000024.1"/>
</dbReference>
<dbReference type="EMBL" id="SLWB01000024">
    <property type="protein sequence ID" value="TCN61655.1"/>
    <property type="molecule type" value="Genomic_DNA"/>
</dbReference>
<organism evidence="3 4">
    <name type="scientific">Acetobacteroides hydrogenigenes</name>
    <dbReference type="NCBI Taxonomy" id="979970"/>
    <lineage>
        <taxon>Bacteria</taxon>
        <taxon>Pseudomonadati</taxon>
        <taxon>Bacteroidota</taxon>
        <taxon>Bacteroidia</taxon>
        <taxon>Bacteroidales</taxon>
        <taxon>Rikenellaceae</taxon>
        <taxon>Acetobacteroides</taxon>
    </lineage>
</organism>
<sequence>MLYDLTELKIYSNGDKEFEADMFQTFLNQTSEFLSKTEYYLLQNNMVEIGRIAHKFKSSVSIFGMAAIRQNLDFIEDACRKNADKDHIEKIYNALKVQIMQVVPQIKAEKKLCLK</sequence>
<evidence type="ECO:0000313" key="4">
    <source>
        <dbReference type="Proteomes" id="UP000294830"/>
    </source>
</evidence>
<dbReference type="AlphaFoldDB" id="A0A4R2E361"/>
<dbReference type="PROSITE" id="PS50894">
    <property type="entry name" value="HPT"/>
    <property type="match status" value="1"/>
</dbReference>
<dbReference type="SUPFAM" id="SSF47226">
    <property type="entry name" value="Histidine-containing phosphotransfer domain, HPT domain"/>
    <property type="match status" value="1"/>
</dbReference>
<keyword evidence="4" id="KW-1185">Reference proteome</keyword>
<dbReference type="InterPro" id="IPR008207">
    <property type="entry name" value="Sig_transdc_His_kin_Hpt_dom"/>
</dbReference>
<comment type="caution">
    <text evidence="3">The sequence shown here is derived from an EMBL/GenBank/DDBJ whole genome shotgun (WGS) entry which is preliminary data.</text>
</comment>
<reference evidence="3 4" key="1">
    <citation type="submission" date="2019-03" db="EMBL/GenBank/DDBJ databases">
        <title>Genomic Encyclopedia of Archaeal and Bacterial Type Strains, Phase II (KMG-II): from individual species to whole genera.</title>
        <authorList>
            <person name="Goeker M."/>
        </authorList>
    </citation>
    <scope>NUCLEOTIDE SEQUENCE [LARGE SCALE GENOMIC DNA]</scope>
    <source>
        <strain evidence="3 4">RL-C</strain>
    </source>
</reference>
<keyword evidence="1" id="KW-0597">Phosphoprotein</keyword>
<feature type="modified residue" description="Phosphohistidine" evidence="1">
    <location>
        <position position="54"/>
    </location>
</feature>
<dbReference type="GO" id="GO:0004672">
    <property type="term" value="F:protein kinase activity"/>
    <property type="evidence" value="ECO:0007669"/>
    <property type="project" value="UniProtKB-ARBA"/>
</dbReference>
<evidence type="ECO:0000259" key="2">
    <source>
        <dbReference type="PROSITE" id="PS50894"/>
    </source>
</evidence>
<dbReference type="Proteomes" id="UP000294830">
    <property type="component" value="Unassembled WGS sequence"/>
</dbReference>
<feature type="domain" description="HPt" evidence="2">
    <location>
        <begin position="15"/>
        <end position="109"/>
    </location>
</feature>
<dbReference type="GO" id="GO:0000160">
    <property type="term" value="P:phosphorelay signal transduction system"/>
    <property type="evidence" value="ECO:0007669"/>
    <property type="project" value="InterPro"/>
</dbReference>
<dbReference type="InterPro" id="IPR036641">
    <property type="entry name" value="HPT_dom_sf"/>
</dbReference>
<evidence type="ECO:0000313" key="3">
    <source>
        <dbReference type="EMBL" id="TCN61655.1"/>
    </source>
</evidence>
<accession>A0A4R2E361</accession>